<evidence type="ECO:0000256" key="7">
    <source>
        <dbReference type="SAM" id="MobiDB-lite"/>
    </source>
</evidence>
<protein>
    <recommendedName>
        <fullName evidence="5">UDP-N-acetylglucosamine kinase</fullName>
        <ecNumber evidence="2">2.7.1.176</ecNumber>
    </recommendedName>
    <alternativeName>
        <fullName evidence="5">UDP-N-acetylglucosamine kinase</fullName>
    </alternativeName>
</protein>
<evidence type="ECO:0000256" key="1">
    <source>
        <dbReference type="ARBA" id="ARBA00009104"/>
    </source>
</evidence>
<evidence type="ECO:0000313" key="10">
    <source>
        <dbReference type="Proteomes" id="UP000078292"/>
    </source>
</evidence>
<keyword evidence="4" id="KW-0067">ATP-binding</keyword>
<comment type="caution">
    <text evidence="9">The sequence shown here is derived from an EMBL/GenBank/DDBJ whole genome shotgun (WGS) entry which is preliminary data.</text>
</comment>
<evidence type="ECO:0000256" key="3">
    <source>
        <dbReference type="ARBA" id="ARBA00022741"/>
    </source>
</evidence>
<keyword evidence="3" id="KW-0547">Nucleotide-binding</keyword>
<evidence type="ECO:0000313" key="9">
    <source>
        <dbReference type="EMBL" id="OAV60471.1"/>
    </source>
</evidence>
<feature type="region of interest" description="Disordered" evidence="7">
    <location>
        <begin position="317"/>
        <end position="337"/>
    </location>
</feature>
<comment type="similarity">
    <text evidence="1">Belongs to the zeta toxin family.</text>
</comment>
<dbReference type="STRING" id="1837282.A6F49_10875"/>
<sequence length="337" mass="37691">MDHQHHSANISALSQSNGPLSPKGPTATIKNRAWFRQLPTGQYRPTDTRRQVHRQLLNTEQDVSPKVKQKKQAIVLAGPPGAGKSTVLHQILGDKHGQYRVLDADKFKEALLDTAVQDGSYNTWIKPAEVQALEAQGHRFYPLELASLVHEESSMLMKTLRDESIARGDNIVIDSVLSDETNALALGEKLEKAGYSIHVVDVEVPFEVSQQRIQQRWLQARQEAEQDGSGLGGRWVPSEFARTVFDGPDGKSKPEHAAQQLAQRCGAVTEYRLFRTTTAQAQAATSVPTLERHLARATPNGPLLDHDVAQVMNRTQTFRPKNHLQHNKPRRGHRFER</sequence>
<gene>
    <name evidence="9" type="ORF">A6F49_10875</name>
</gene>
<feature type="domain" description="Zeta toxin" evidence="8">
    <location>
        <begin position="64"/>
        <end position="110"/>
    </location>
</feature>
<comment type="catalytic activity">
    <reaction evidence="6">
        <text>UDP-N-acetyl-alpha-D-glucosamine + ATP = UDP-N-acetyl-alpha-D-glucosamine 3'-phosphate + ADP + H(+)</text>
        <dbReference type="Rhea" id="RHEA:32671"/>
        <dbReference type="ChEBI" id="CHEBI:15378"/>
        <dbReference type="ChEBI" id="CHEBI:30616"/>
        <dbReference type="ChEBI" id="CHEBI:57705"/>
        <dbReference type="ChEBI" id="CHEBI:64353"/>
        <dbReference type="ChEBI" id="CHEBI:456216"/>
        <dbReference type="EC" id="2.7.1.176"/>
    </reaction>
</comment>
<feature type="region of interest" description="Disordered" evidence="7">
    <location>
        <begin position="1"/>
        <end position="32"/>
    </location>
</feature>
<dbReference type="GO" id="GO:0005524">
    <property type="term" value="F:ATP binding"/>
    <property type="evidence" value="ECO:0007669"/>
    <property type="project" value="UniProtKB-KW"/>
</dbReference>
<evidence type="ECO:0000256" key="6">
    <source>
        <dbReference type="ARBA" id="ARBA00048178"/>
    </source>
</evidence>
<dbReference type="Gene3D" id="3.40.50.300">
    <property type="entry name" value="P-loop containing nucleotide triphosphate hydrolases"/>
    <property type="match status" value="1"/>
</dbReference>
<dbReference type="EC" id="2.7.1.176" evidence="2"/>
<feature type="compositionally biased region" description="Basic residues" evidence="7">
    <location>
        <begin position="320"/>
        <end position="337"/>
    </location>
</feature>
<dbReference type="EMBL" id="LXEY01000019">
    <property type="protein sequence ID" value="OAV60471.1"/>
    <property type="molecule type" value="Genomic_DNA"/>
</dbReference>
<dbReference type="InterPro" id="IPR010488">
    <property type="entry name" value="Zeta_toxin_domain"/>
</dbReference>
<evidence type="ECO:0000259" key="8">
    <source>
        <dbReference type="Pfam" id="PF06414"/>
    </source>
</evidence>
<feature type="compositionally biased region" description="Polar residues" evidence="7">
    <location>
        <begin position="7"/>
        <end position="19"/>
    </location>
</feature>
<dbReference type="InterPro" id="IPR027417">
    <property type="entry name" value="P-loop_NTPase"/>
</dbReference>
<reference evidence="9 10" key="1">
    <citation type="submission" date="2016-04" db="EMBL/GenBank/DDBJ databases">
        <title>First whole genome shotgun sequence of the bacterium Enteractinococcus sp. strain UASWS1574.</title>
        <authorList>
            <person name="Crovadore J."/>
            <person name="Chablais R."/>
            <person name="Lefort F."/>
        </authorList>
    </citation>
    <scope>NUCLEOTIDE SEQUENCE [LARGE SCALE GENOMIC DNA]</scope>
    <source>
        <strain evidence="9 10">UASWS1574</strain>
    </source>
</reference>
<evidence type="ECO:0000256" key="4">
    <source>
        <dbReference type="ARBA" id="ARBA00022840"/>
    </source>
</evidence>
<dbReference type="AlphaFoldDB" id="A0A1B7LYM4"/>
<evidence type="ECO:0000256" key="2">
    <source>
        <dbReference type="ARBA" id="ARBA00011963"/>
    </source>
</evidence>
<name>A0A1B7LYM4_9MICC</name>
<dbReference type="SUPFAM" id="SSF52540">
    <property type="entry name" value="P-loop containing nucleoside triphosphate hydrolases"/>
    <property type="match status" value="1"/>
</dbReference>
<feature type="domain" description="Zeta toxin" evidence="8">
    <location>
        <begin position="142"/>
        <end position="246"/>
    </location>
</feature>
<keyword evidence="10" id="KW-1185">Reference proteome</keyword>
<dbReference type="Proteomes" id="UP000078292">
    <property type="component" value="Unassembled WGS sequence"/>
</dbReference>
<dbReference type="Pfam" id="PF06414">
    <property type="entry name" value="Zeta_toxin"/>
    <property type="match status" value="2"/>
</dbReference>
<dbReference type="GO" id="GO:0016301">
    <property type="term" value="F:kinase activity"/>
    <property type="evidence" value="ECO:0007669"/>
    <property type="project" value="InterPro"/>
</dbReference>
<evidence type="ECO:0000256" key="5">
    <source>
        <dbReference type="ARBA" id="ARBA00032897"/>
    </source>
</evidence>
<accession>A0A1B7LYM4</accession>
<proteinExistence type="inferred from homology"/>
<organism evidence="9 10">
    <name type="scientific">Enteractinococcus helveticum</name>
    <dbReference type="NCBI Taxonomy" id="1837282"/>
    <lineage>
        <taxon>Bacteria</taxon>
        <taxon>Bacillati</taxon>
        <taxon>Actinomycetota</taxon>
        <taxon>Actinomycetes</taxon>
        <taxon>Micrococcales</taxon>
        <taxon>Micrococcaceae</taxon>
    </lineage>
</organism>